<dbReference type="EMBL" id="JAHLFV010000243">
    <property type="protein sequence ID" value="MBU3851008.1"/>
    <property type="molecule type" value="Genomic_DNA"/>
</dbReference>
<dbReference type="AlphaFoldDB" id="A0A9E2L562"/>
<evidence type="ECO:0000256" key="1">
    <source>
        <dbReference type="SAM" id="Phobius"/>
    </source>
</evidence>
<evidence type="ECO:0000313" key="3">
    <source>
        <dbReference type="EMBL" id="MBU3851008.1"/>
    </source>
</evidence>
<organism evidence="3 4">
    <name type="scientific">Candidatus Treponema excrementipullorum</name>
    <dbReference type="NCBI Taxonomy" id="2838768"/>
    <lineage>
        <taxon>Bacteria</taxon>
        <taxon>Pseudomonadati</taxon>
        <taxon>Spirochaetota</taxon>
        <taxon>Spirochaetia</taxon>
        <taxon>Spirochaetales</taxon>
        <taxon>Treponemataceae</taxon>
        <taxon>Treponema</taxon>
    </lineage>
</organism>
<comment type="caution">
    <text evidence="3">The sequence shown here is derived from an EMBL/GenBank/DDBJ whole genome shotgun (WGS) entry which is preliminary data.</text>
</comment>
<keyword evidence="1" id="KW-1133">Transmembrane helix</keyword>
<gene>
    <name evidence="3" type="ORF">IAA16_10610</name>
</gene>
<name>A0A9E2L562_9SPIR</name>
<accession>A0A9E2L562</accession>
<sequence>MKFDFKRFFGKIRVNFNSSLEYLQTSGKTLVATVVVSIILMAAICVLVFFAAVQGPEEVLIPDVTGKYLEEALLEMQIRELYPKINLRYSDAPGDKGKVLSQDPVAGSIAKAGRRIDLVVSSGVLVDQVGDYTGMKLTELENRLSVLFSGKQPLITLAEPMYIADPSDPGTILSQNPLPGTMLAEPVALDLVVSKGPTNEEVKIPELIDMSISELLAQLPRTRLVFDFNSREATAEEIEEGKIGTVVAVDTTKASLPTYSHIVLTLAMPKEPVKDKVYGIFSAELPEYPFPLSMELTAFSPEGETYTLTTFTHPGGTVTIPYALPAGTELTLLVEDRVSARYMVPSVEE</sequence>
<proteinExistence type="predicted"/>
<evidence type="ECO:0000259" key="2">
    <source>
        <dbReference type="PROSITE" id="PS51178"/>
    </source>
</evidence>
<reference evidence="3" key="2">
    <citation type="submission" date="2021-04" db="EMBL/GenBank/DDBJ databases">
        <authorList>
            <person name="Gilroy R."/>
        </authorList>
    </citation>
    <scope>NUCLEOTIDE SEQUENCE</scope>
    <source>
        <strain evidence="3">Gambia15-2214</strain>
    </source>
</reference>
<dbReference type="Gene3D" id="3.30.10.20">
    <property type="match status" value="2"/>
</dbReference>
<dbReference type="Pfam" id="PF03793">
    <property type="entry name" value="PASTA"/>
    <property type="match status" value="1"/>
</dbReference>
<feature type="transmembrane region" description="Helical" evidence="1">
    <location>
        <begin position="30"/>
        <end position="53"/>
    </location>
</feature>
<feature type="domain" description="PASTA" evidence="2">
    <location>
        <begin position="55"/>
        <end position="122"/>
    </location>
</feature>
<feature type="domain" description="PASTA" evidence="2">
    <location>
        <begin position="123"/>
        <end position="195"/>
    </location>
</feature>
<dbReference type="CDD" id="cd06577">
    <property type="entry name" value="PASTA_pknB"/>
    <property type="match status" value="1"/>
</dbReference>
<reference evidence="3" key="1">
    <citation type="journal article" date="2021" name="PeerJ">
        <title>Extensive microbial diversity within the chicken gut microbiome revealed by metagenomics and culture.</title>
        <authorList>
            <person name="Gilroy R."/>
            <person name="Ravi A."/>
            <person name="Getino M."/>
            <person name="Pursley I."/>
            <person name="Horton D.L."/>
            <person name="Alikhan N.F."/>
            <person name="Baker D."/>
            <person name="Gharbi K."/>
            <person name="Hall N."/>
            <person name="Watson M."/>
            <person name="Adriaenssens E.M."/>
            <person name="Foster-Nyarko E."/>
            <person name="Jarju S."/>
            <person name="Secka A."/>
            <person name="Antonio M."/>
            <person name="Oren A."/>
            <person name="Chaudhuri R.R."/>
            <person name="La Ragione R."/>
            <person name="Hildebrand F."/>
            <person name="Pallen M.J."/>
        </authorList>
    </citation>
    <scope>NUCLEOTIDE SEQUENCE</scope>
    <source>
        <strain evidence="3">Gambia15-2214</strain>
    </source>
</reference>
<evidence type="ECO:0000313" key="4">
    <source>
        <dbReference type="Proteomes" id="UP000823914"/>
    </source>
</evidence>
<dbReference type="SMART" id="SM00740">
    <property type="entry name" value="PASTA"/>
    <property type="match status" value="3"/>
</dbReference>
<keyword evidence="1" id="KW-0472">Membrane</keyword>
<dbReference type="PROSITE" id="PS51178">
    <property type="entry name" value="PASTA"/>
    <property type="match status" value="2"/>
</dbReference>
<keyword evidence="1" id="KW-0812">Transmembrane</keyword>
<dbReference type="Proteomes" id="UP000823914">
    <property type="component" value="Unassembled WGS sequence"/>
</dbReference>
<dbReference type="InterPro" id="IPR005543">
    <property type="entry name" value="PASTA_dom"/>
</dbReference>
<protein>
    <submittedName>
        <fullName evidence="3">PASTA domain-containing protein</fullName>
    </submittedName>
</protein>